<protein>
    <submittedName>
        <fullName evidence="1">6349_t:CDS:1</fullName>
    </submittedName>
</protein>
<evidence type="ECO:0000313" key="2">
    <source>
        <dbReference type="Proteomes" id="UP000789702"/>
    </source>
</evidence>
<name>A0ACA9KDQ6_9GLOM</name>
<reference evidence="1" key="1">
    <citation type="submission" date="2021-06" db="EMBL/GenBank/DDBJ databases">
        <authorList>
            <person name="Kallberg Y."/>
            <person name="Tangrot J."/>
            <person name="Rosling A."/>
        </authorList>
    </citation>
    <scope>NUCLEOTIDE SEQUENCE</scope>
    <source>
        <strain evidence="1">IL203A</strain>
    </source>
</reference>
<proteinExistence type="predicted"/>
<dbReference type="Proteomes" id="UP000789702">
    <property type="component" value="Unassembled WGS sequence"/>
</dbReference>
<keyword evidence="2" id="KW-1185">Reference proteome</keyword>
<evidence type="ECO:0000313" key="1">
    <source>
        <dbReference type="EMBL" id="CAG8468009.1"/>
    </source>
</evidence>
<dbReference type="EMBL" id="CAJVPU010000992">
    <property type="protein sequence ID" value="CAG8468009.1"/>
    <property type="molecule type" value="Genomic_DNA"/>
</dbReference>
<accession>A0ACA9KDQ6</accession>
<sequence length="206" mass="24637">MDIIFIICTLLFIFALIFHNNSYSEENNATGYDDSILVIEVFDDDEEESKYELKEKSIINILHQLMKNLNEQIYELKESIINAFQRLIKNLNKEKQENEQIRNETLNEINNNINALQKQIYQMEYIEYMRLQFKENLTLQSMEEIRRLMAMIEKKDTQLKVSKKFLDIKIKDCRSLKERNKSLENCIKILEQSKTVKSPESIRNVI</sequence>
<comment type="caution">
    <text evidence="1">The sequence shown here is derived from an EMBL/GenBank/DDBJ whole genome shotgun (WGS) entry which is preliminary data.</text>
</comment>
<gene>
    <name evidence="1" type="ORF">DHETER_LOCUS1583</name>
</gene>
<organism evidence="1 2">
    <name type="scientific">Dentiscutata heterogama</name>
    <dbReference type="NCBI Taxonomy" id="1316150"/>
    <lineage>
        <taxon>Eukaryota</taxon>
        <taxon>Fungi</taxon>
        <taxon>Fungi incertae sedis</taxon>
        <taxon>Mucoromycota</taxon>
        <taxon>Glomeromycotina</taxon>
        <taxon>Glomeromycetes</taxon>
        <taxon>Diversisporales</taxon>
        <taxon>Gigasporaceae</taxon>
        <taxon>Dentiscutata</taxon>
    </lineage>
</organism>